<dbReference type="GO" id="GO:0046872">
    <property type="term" value="F:metal ion binding"/>
    <property type="evidence" value="ECO:0007669"/>
    <property type="project" value="InterPro"/>
</dbReference>
<sequence>MINIKNVTDDILWIGGSDRRLALFENLFPLPDGVSYNSYVVKDDKTIIFDTADVTIADQYVENLQAALAGAKPDYLVILHMEPDHCSQISRVVSLYPDIKLVGGVQTFKFLHQFFPELDDVEKVTVKEGDTLDTGSHSFSFVAAPMVHWPEVFLAFDTKTGTLFSADAFGTFGSVDSGIFADDYDFEKDFLDDARRYYANIVGKYGAQVQAVLKKAQGLSIERICPLHGPIWRKDLGWFIDKYDKWSQCIPETEDILIVYGSMYGHTASAAETLAGLVHEMGGKKVRVFDVSKTDKSFLVGEAWRCGKIVLMAPTYNGGLYLPMESFIEDLVALGLKNRKFALGQNGTWAPVAAKHMSDKLALLKDCTILEDVLTITSALHESDLDTVKNFAKAIADMA</sequence>
<keyword evidence="3" id="KW-0813">Transport</keyword>
<dbReference type="InterPro" id="IPR008254">
    <property type="entry name" value="Flavodoxin/NO_synth"/>
</dbReference>
<gene>
    <name evidence="6" type="ORF">SAMN04487884_102180</name>
</gene>
<dbReference type="SUPFAM" id="SSF52218">
    <property type="entry name" value="Flavoproteins"/>
    <property type="match status" value="1"/>
</dbReference>
<dbReference type="PANTHER" id="PTHR32145:SF20">
    <property type="entry name" value="FLAVOPROTEIN"/>
    <property type="match status" value="1"/>
</dbReference>
<dbReference type="PROSITE" id="PS00201">
    <property type="entry name" value="FLAVODOXIN"/>
    <property type="match status" value="1"/>
</dbReference>
<dbReference type="Pfam" id="PF19583">
    <property type="entry name" value="ODP"/>
    <property type="match status" value="1"/>
</dbReference>
<dbReference type="InterPro" id="IPR051285">
    <property type="entry name" value="NADH_oxidoreductase_modular"/>
</dbReference>
<dbReference type="InterPro" id="IPR001279">
    <property type="entry name" value="Metallo-B-lactamas"/>
</dbReference>
<evidence type="ECO:0000256" key="2">
    <source>
        <dbReference type="ARBA" id="ARBA00007121"/>
    </source>
</evidence>
<dbReference type="PROSITE" id="PS50902">
    <property type="entry name" value="FLAVODOXIN_LIKE"/>
    <property type="match status" value="1"/>
</dbReference>
<dbReference type="OrthoDB" id="9807946at2"/>
<dbReference type="Proteomes" id="UP000182584">
    <property type="component" value="Unassembled WGS sequence"/>
</dbReference>
<evidence type="ECO:0000259" key="5">
    <source>
        <dbReference type="PROSITE" id="PS50902"/>
    </source>
</evidence>
<dbReference type="GO" id="GO:0016651">
    <property type="term" value="F:oxidoreductase activity, acting on NAD(P)H"/>
    <property type="evidence" value="ECO:0007669"/>
    <property type="project" value="UniProtKB-ARBA"/>
</dbReference>
<comment type="similarity">
    <text evidence="2">In the N-terminal section; belongs to the zinc metallo-hydrolase group 3 family.</text>
</comment>
<proteinExistence type="inferred from homology"/>
<dbReference type="InterPro" id="IPR016440">
    <property type="entry name" value="Rubredoxin-O_OxRdtase"/>
</dbReference>
<dbReference type="SMART" id="SM00849">
    <property type="entry name" value="Lactamase_B"/>
    <property type="match status" value="1"/>
</dbReference>
<evidence type="ECO:0000256" key="3">
    <source>
        <dbReference type="ARBA" id="ARBA00022448"/>
    </source>
</evidence>
<dbReference type="AlphaFoldDB" id="A0A1H9LT50"/>
<dbReference type="Pfam" id="PF00258">
    <property type="entry name" value="Flavodoxin_1"/>
    <property type="match status" value="1"/>
</dbReference>
<dbReference type="PANTHER" id="PTHR32145">
    <property type="entry name" value="DIFLAVIN FLAVOPROTEIN A 2-RELATED"/>
    <property type="match status" value="1"/>
</dbReference>
<dbReference type="CDD" id="cd07709">
    <property type="entry name" value="flavodiiron_proteins_MBL-fold"/>
    <property type="match status" value="1"/>
</dbReference>
<accession>A0A1H9LT50</accession>
<comment type="cofactor">
    <cofactor evidence="1">
        <name>Fe cation</name>
        <dbReference type="ChEBI" id="CHEBI:24875"/>
    </cofactor>
</comment>
<dbReference type="GO" id="GO:0010181">
    <property type="term" value="F:FMN binding"/>
    <property type="evidence" value="ECO:0007669"/>
    <property type="project" value="InterPro"/>
</dbReference>
<dbReference type="eggNOG" id="COG0426">
    <property type="taxonomic scope" value="Bacteria"/>
</dbReference>
<dbReference type="Gene3D" id="3.60.15.10">
    <property type="entry name" value="Ribonuclease Z/Hydroxyacylglutathione hydrolase-like"/>
    <property type="match status" value="1"/>
</dbReference>
<dbReference type="SUPFAM" id="SSF56281">
    <property type="entry name" value="Metallo-hydrolase/oxidoreductase"/>
    <property type="match status" value="1"/>
</dbReference>
<dbReference type="InterPro" id="IPR045761">
    <property type="entry name" value="ODP_dom"/>
</dbReference>
<evidence type="ECO:0000256" key="4">
    <source>
        <dbReference type="ARBA" id="ARBA00022982"/>
    </source>
</evidence>
<dbReference type="InterPro" id="IPR036866">
    <property type="entry name" value="RibonucZ/Hydroxyglut_hydro"/>
</dbReference>
<dbReference type="EMBL" id="FOGJ01000002">
    <property type="protein sequence ID" value="SER14606.1"/>
    <property type="molecule type" value="Genomic_DNA"/>
</dbReference>
<dbReference type="PIRSF" id="PIRSF005243">
    <property type="entry name" value="ROO"/>
    <property type="match status" value="1"/>
</dbReference>
<dbReference type="InterPro" id="IPR029039">
    <property type="entry name" value="Flavoprotein-like_sf"/>
</dbReference>
<dbReference type="RefSeq" id="WP_074754079.1">
    <property type="nucleotide sequence ID" value="NZ_FOGJ01000002.1"/>
</dbReference>
<dbReference type="InterPro" id="IPR001226">
    <property type="entry name" value="Flavodoxin_CS"/>
</dbReference>
<protein>
    <submittedName>
        <fullName evidence="6">Flavorubredoxin</fullName>
    </submittedName>
</protein>
<organism evidence="6 7">
    <name type="scientific">Butyrivibrio fibrisolvens</name>
    <dbReference type="NCBI Taxonomy" id="831"/>
    <lineage>
        <taxon>Bacteria</taxon>
        <taxon>Bacillati</taxon>
        <taxon>Bacillota</taxon>
        <taxon>Clostridia</taxon>
        <taxon>Lachnospirales</taxon>
        <taxon>Lachnospiraceae</taxon>
        <taxon>Butyrivibrio</taxon>
    </lineage>
</organism>
<dbReference type="GO" id="GO:0009055">
    <property type="term" value="F:electron transfer activity"/>
    <property type="evidence" value="ECO:0007669"/>
    <property type="project" value="InterPro"/>
</dbReference>
<dbReference type="Gene3D" id="3.40.50.360">
    <property type="match status" value="1"/>
</dbReference>
<evidence type="ECO:0000256" key="1">
    <source>
        <dbReference type="ARBA" id="ARBA00001962"/>
    </source>
</evidence>
<keyword evidence="4" id="KW-0249">Electron transport</keyword>
<reference evidence="6 7" key="1">
    <citation type="submission" date="2016-10" db="EMBL/GenBank/DDBJ databases">
        <authorList>
            <person name="de Groot N.N."/>
        </authorList>
    </citation>
    <scope>NUCLEOTIDE SEQUENCE [LARGE SCALE GENOMIC DNA]</scope>
    <source>
        <strain evidence="6 7">AR40</strain>
    </source>
</reference>
<feature type="domain" description="Flavodoxin-like" evidence="5">
    <location>
        <begin position="256"/>
        <end position="396"/>
    </location>
</feature>
<name>A0A1H9LT50_BUTFI</name>
<evidence type="ECO:0000313" key="6">
    <source>
        <dbReference type="EMBL" id="SER14606.1"/>
    </source>
</evidence>
<evidence type="ECO:0000313" key="7">
    <source>
        <dbReference type="Proteomes" id="UP000182584"/>
    </source>
</evidence>